<accession>A0A0H4P685</accession>
<evidence type="ECO:0000259" key="1">
    <source>
        <dbReference type="Pfam" id="PF20254"/>
    </source>
</evidence>
<dbReference type="PATRIC" id="fig|320787.5.peg.156"/>
<reference evidence="2 3" key="1">
    <citation type="submission" date="2015-07" db="EMBL/GenBank/DDBJ databases">
        <authorList>
            <person name="Kim K.M."/>
        </authorList>
    </citation>
    <scope>NUCLEOTIDE SEQUENCE [LARGE SCALE GENOMIC DNA]</scope>
    <source>
        <strain evidence="2 3">KCTC 12363</strain>
    </source>
</reference>
<evidence type="ECO:0000313" key="3">
    <source>
        <dbReference type="Proteomes" id="UP000036520"/>
    </source>
</evidence>
<sequence length="511" mass="57341">MAKNNKLTRRDAIKLSAGSGFALALGSTPAFSNPATKKKNLILEENKKEGTSSWQLTRVRPDEKQYRSTLIEGYCSRQSLTAGESLDIMVSVDPEEDFQIDFYRTGYYNGTGGRWMKKTGPLKGKRQATPAPGEKNIHECKWEVSTSITIPEEWLSGVYLGKLRTLPKSPSAPYWESYVIFIVKDERETDLLFQCSDNTWQAYNKWPNNYSIYTHPKGNQGPWAQVSFDRPYARQGQYDAIVNDPLSFGSGEFISFEMPFSYFLEKHGYDVSYCSNVDLLTPDRGLKAKAFLSIGHDEYWDIRQFRSVEKLKEQGVNLLFFSGNSICWVAPYTSSEAGQPNRRIFRGGPYGANNDYAVLREKLNGPFPERGPDEGLLMGVRNTEPINGGGDWTVKKPDHWIFKGTGMKKGESIPGLIGWEYQADAADIEGLEIVAEGTAWQGGDNPCPYQSVVYPGPKGNFIFSAATIFWAMGLSSPPGHTLPWSHYSRPHGPDPRVQKITHNLLEKAINS</sequence>
<dbReference type="Proteomes" id="UP000036520">
    <property type="component" value="Chromosome"/>
</dbReference>
<dbReference type="EMBL" id="CP012040">
    <property type="protein sequence ID" value="AKP49624.1"/>
    <property type="molecule type" value="Genomic_DNA"/>
</dbReference>
<dbReference type="OrthoDB" id="505641at2"/>
<evidence type="ECO:0000313" key="2">
    <source>
        <dbReference type="EMBL" id="AKP49624.1"/>
    </source>
</evidence>
<dbReference type="KEGG" id="camu:CA2015_0142"/>
<protein>
    <recommendedName>
        <fullName evidence="1">N,N-dimethylformamidase beta subunit-like C-terminal domain-containing protein</fullName>
    </recommendedName>
</protein>
<dbReference type="AlphaFoldDB" id="A0A0H4P685"/>
<name>A0A0H4P685_9BACT</name>
<dbReference type="Pfam" id="PF20254">
    <property type="entry name" value="DMFA2_C"/>
    <property type="match status" value="1"/>
</dbReference>
<dbReference type="InterPro" id="IPR046540">
    <property type="entry name" value="DMFA2_C"/>
</dbReference>
<feature type="domain" description="N,N-dimethylformamidase beta subunit-like C-terminal" evidence="1">
    <location>
        <begin position="100"/>
        <end position="475"/>
    </location>
</feature>
<dbReference type="PROSITE" id="PS51318">
    <property type="entry name" value="TAT"/>
    <property type="match status" value="1"/>
</dbReference>
<keyword evidence="3" id="KW-1185">Reference proteome</keyword>
<dbReference type="RefSeq" id="WP_048640145.1">
    <property type="nucleotide sequence ID" value="NZ_CP012040.1"/>
</dbReference>
<gene>
    <name evidence="2" type="ORF">CA2015_0142</name>
</gene>
<organism evidence="2 3">
    <name type="scientific">Cyclobacterium amurskyense</name>
    <dbReference type="NCBI Taxonomy" id="320787"/>
    <lineage>
        <taxon>Bacteria</taxon>
        <taxon>Pseudomonadati</taxon>
        <taxon>Bacteroidota</taxon>
        <taxon>Cytophagia</taxon>
        <taxon>Cytophagales</taxon>
        <taxon>Cyclobacteriaceae</taxon>
        <taxon>Cyclobacterium</taxon>
    </lineage>
</organism>
<dbReference type="InterPro" id="IPR006311">
    <property type="entry name" value="TAT_signal"/>
</dbReference>
<proteinExistence type="predicted"/>
<dbReference type="STRING" id="320787.CA2015_0142"/>